<dbReference type="SMART" id="SM00304">
    <property type="entry name" value="HAMP"/>
    <property type="match status" value="1"/>
</dbReference>
<dbReference type="AlphaFoldDB" id="A0A443VIJ3"/>
<dbReference type="InterPro" id="IPR005467">
    <property type="entry name" value="His_kinase_dom"/>
</dbReference>
<evidence type="ECO:0000313" key="12">
    <source>
        <dbReference type="Proteomes" id="UP000288843"/>
    </source>
</evidence>
<dbReference type="InterPro" id="IPR003660">
    <property type="entry name" value="HAMP_dom"/>
</dbReference>
<dbReference type="Pfam" id="PF00672">
    <property type="entry name" value="HAMP"/>
    <property type="match status" value="1"/>
</dbReference>
<dbReference type="Gene3D" id="3.30.565.10">
    <property type="entry name" value="Histidine kinase-like ATPase, C-terminal domain"/>
    <property type="match status" value="1"/>
</dbReference>
<dbReference type="Pfam" id="PF02518">
    <property type="entry name" value="HATPase_c"/>
    <property type="match status" value="1"/>
</dbReference>
<dbReference type="RefSeq" id="WP_032699820.1">
    <property type="nucleotide sequence ID" value="NZ_BIIS01000009.1"/>
</dbReference>
<dbReference type="InterPro" id="IPR036890">
    <property type="entry name" value="HATPase_C_sf"/>
</dbReference>
<evidence type="ECO:0000313" key="11">
    <source>
        <dbReference type="EMBL" id="RWT19658.1"/>
    </source>
</evidence>
<name>A0A443VIJ3_RAOPL</name>
<organism evidence="11 12">
    <name type="scientific">Raoultella planticola</name>
    <name type="common">Klebsiella planticola</name>
    <dbReference type="NCBI Taxonomy" id="575"/>
    <lineage>
        <taxon>Bacteria</taxon>
        <taxon>Pseudomonadati</taxon>
        <taxon>Pseudomonadota</taxon>
        <taxon>Gammaproteobacteria</taxon>
        <taxon>Enterobacterales</taxon>
        <taxon>Enterobacteriaceae</taxon>
        <taxon>Klebsiella/Raoultella group</taxon>
        <taxon>Raoultella</taxon>
    </lineage>
</organism>
<dbReference type="PROSITE" id="PS50109">
    <property type="entry name" value="HIS_KIN"/>
    <property type="match status" value="1"/>
</dbReference>
<dbReference type="Proteomes" id="UP000288843">
    <property type="component" value="Unassembled WGS sequence"/>
</dbReference>
<dbReference type="InterPro" id="IPR017116">
    <property type="entry name" value="Sig_transdc_His_kinase_PgtB"/>
</dbReference>
<comment type="catalytic activity">
    <reaction evidence="1">
        <text>ATP + protein L-histidine = ADP + protein N-phospho-L-histidine.</text>
        <dbReference type="EC" id="2.7.13.3"/>
    </reaction>
</comment>
<protein>
    <recommendedName>
        <fullName evidence="3">histidine kinase</fullName>
        <ecNumber evidence="3">2.7.13.3</ecNumber>
    </recommendedName>
</protein>
<sequence length="675" mass="75952">MRLPGFIRNLTISASLRGAFLTGALLTLVVSGVSLYSWHEQSSQIRYALNDYFPRIQTSFLIENSLNTLVDQLNEFLLAANTTSRLQLRNQILQHLDDIDRLSQRLDMPERQQIELTLRDSRQLLARLDRSLYNMFIAREKVNEITARINWLHDDFTSEMNSLVQDFSWQQGALLDQMEDKQGHAVHRLQANLRAVQGEQQQVYTLARIESQIISDLRDRLTEVQSSTEGDGNVEGHIRYLTYLKNTADENMHLLEGYPSTITLRQTIDELLDTGIAENKMPAAIRQYIEAQKALAQVTQAKESTLARFRAQLESQLSDSHGKMRAFNQRLEHTMWFSGSLILIATLLALALAYLLNHYFIRSRLVKRFIQLNQAVVRIGLGDVNAAIPVYGEDELGRIGKLLRHTLGQLTQQRQLLEQEIAERKRIDLHLRTTQDELVQAAKLAVVGQTMTTLAHEINQPLNALSMYLYSARTAIKHEQMASASQTLARAEGLIGRIDAIIRNLRQFSRRSEADTPASAVSLRQAFVAAWELLALRHKPLCGVLNLPPDEPQVLGDEVRIQQVLVNVLTNALDAAQTAPCISVAWERTAEGWTVMIADNGGGWPLALAGSLLKPFVTSKQLGLGIGLSISESLMIQMEGHLRLASTLDRHACVVLQFLATEISHVDRSPQYIAD</sequence>
<dbReference type="InterPro" id="IPR003594">
    <property type="entry name" value="HATPase_dom"/>
</dbReference>
<dbReference type="SMART" id="SM00388">
    <property type="entry name" value="HisKA"/>
    <property type="match status" value="1"/>
</dbReference>
<keyword evidence="8" id="KW-0067">ATP-binding</keyword>
<feature type="transmembrane region" description="Helical" evidence="10">
    <location>
        <begin position="335"/>
        <end position="356"/>
    </location>
</feature>
<dbReference type="Gene3D" id="6.10.340.10">
    <property type="match status" value="1"/>
</dbReference>
<evidence type="ECO:0000256" key="8">
    <source>
        <dbReference type="ARBA" id="ARBA00022840"/>
    </source>
</evidence>
<dbReference type="Pfam" id="PF00512">
    <property type="entry name" value="HisKA"/>
    <property type="match status" value="1"/>
</dbReference>
<dbReference type="CDD" id="cd06225">
    <property type="entry name" value="HAMP"/>
    <property type="match status" value="1"/>
</dbReference>
<keyword evidence="4" id="KW-0597">Phosphoprotein</keyword>
<dbReference type="SUPFAM" id="SSF47384">
    <property type="entry name" value="Homodimeric domain of signal transducing histidine kinase"/>
    <property type="match status" value="1"/>
</dbReference>
<keyword evidence="10" id="KW-1133">Transmembrane helix</keyword>
<dbReference type="PIRSF" id="PIRSF037119">
    <property type="entry name" value="STHK_PgtB"/>
    <property type="match status" value="1"/>
</dbReference>
<keyword evidence="10" id="KW-0472">Membrane</keyword>
<dbReference type="EC" id="2.7.13.3" evidence="3"/>
<evidence type="ECO:0000256" key="5">
    <source>
        <dbReference type="ARBA" id="ARBA00022679"/>
    </source>
</evidence>
<accession>A0A443VIJ3</accession>
<dbReference type="CDD" id="cd00082">
    <property type="entry name" value="HisKA"/>
    <property type="match status" value="1"/>
</dbReference>
<evidence type="ECO:0000256" key="3">
    <source>
        <dbReference type="ARBA" id="ARBA00012438"/>
    </source>
</evidence>
<keyword evidence="10" id="KW-0812">Transmembrane</keyword>
<dbReference type="EMBL" id="QKOX01000024">
    <property type="protein sequence ID" value="RWT19658.1"/>
    <property type="molecule type" value="Genomic_DNA"/>
</dbReference>
<dbReference type="InterPro" id="IPR036097">
    <property type="entry name" value="HisK_dim/P_sf"/>
</dbReference>
<evidence type="ECO:0000256" key="10">
    <source>
        <dbReference type="SAM" id="Phobius"/>
    </source>
</evidence>
<dbReference type="NCBIfam" id="NF047794">
    <property type="entry name" value="HisKinPtgB"/>
    <property type="match status" value="1"/>
</dbReference>
<reference evidence="11 12" key="1">
    <citation type="submission" date="2018-06" db="EMBL/GenBank/DDBJ databases">
        <title>Carbapenemase-producing Enterobacteriaceae present in wastewater treatment plant effluent and nearby surface waters in the US.</title>
        <authorList>
            <person name="Mathys D.A."/>
            <person name="Mollenkopf D.F."/>
            <person name="Feicht S.M."/>
            <person name="Adams R.J."/>
            <person name="Albers A.L."/>
            <person name="Stuever D.M."/>
            <person name="Daniels J.B."/>
            <person name="Wittum T.E."/>
        </authorList>
    </citation>
    <scope>NUCLEOTIDE SEQUENCE [LARGE SCALE GENOMIC DNA]</scope>
    <source>
        <strain evidence="11 12">GEO_47_Down_B</strain>
    </source>
</reference>
<keyword evidence="7" id="KW-0418">Kinase</keyword>
<evidence type="ECO:0000256" key="2">
    <source>
        <dbReference type="ARBA" id="ARBA00004429"/>
    </source>
</evidence>
<keyword evidence="9" id="KW-0902">Two-component regulatory system</keyword>
<evidence type="ECO:0000256" key="9">
    <source>
        <dbReference type="ARBA" id="ARBA00023012"/>
    </source>
</evidence>
<dbReference type="SUPFAM" id="SSF55874">
    <property type="entry name" value="ATPase domain of HSP90 chaperone/DNA topoisomerase II/histidine kinase"/>
    <property type="match status" value="1"/>
</dbReference>
<proteinExistence type="predicted"/>
<dbReference type="GO" id="GO:0000155">
    <property type="term" value="F:phosphorelay sensor kinase activity"/>
    <property type="evidence" value="ECO:0007669"/>
    <property type="project" value="InterPro"/>
</dbReference>
<keyword evidence="5" id="KW-0808">Transferase</keyword>
<dbReference type="GO" id="GO:0005524">
    <property type="term" value="F:ATP binding"/>
    <property type="evidence" value="ECO:0007669"/>
    <property type="project" value="UniProtKB-KW"/>
</dbReference>
<dbReference type="Gene3D" id="1.10.287.130">
    <property type="match status" value="1"/>
</dbReference>
<evidence type="ECO:0000256" key="6">
    <source>
        <dbReference type="ARBA" id="ARBA00022741"/>
    </source>
</evidence>
<dbReference type="SMART" id="SM00387">
    <property type="entry name" value="HATPase_c"/>
    <property type="match status" value="1"/>
</dbReference>
<dbReference type="InterPro" id="IPR003661">
    <property type="entry name" value="HisK_dim/P_dom"/>
</dbReference>
<comment type="subcellular location">
    <subcellularLocation>
        <location evidence="2">Cell inner membrane</location>
        <topology evidence="2">Multi-pass membrane protein</topology>
    </subcellularLocation>
</comment>
<evidence type="ECO:0000256" key="7">
    <source>
        <dbReference type="ARBA" id="ARBA00022777"/>
    </source>
</evidence>
<dbReference type="GO" id="GO:0005886">
    <property type="term" value="C:plasma membrane"/>
    <property type="evidence" value="ECO:0007669"/>
    <property type="project" value="UniProtKB-SubCell"/>
</dbReference>
<dbReference type="PROSITE" id="PS50885">
    <property type="entry name" value="HAMP"/>
    <property type="match status" value="1"/>
</dbReference>
<dbReference type="PANTHER" id="PTHR43065:SF16">
    <property type="entry name" value="SENSORY HISTIDINE KINASE_PHOSPHATASE NTRB"/>
    <property type="match status" value="1"/>
</dbReference>
<evidence type="ECO:0000256" key="1">
    <source>
        <dbReference type="ARBA" id="ARBA00000085"/>
    </source>
</evidence>
<dbReference type="PANTHER" id="PTHR43065">
    <property type="entry name" value="SENSOR HISTIDINE KINASE"/>
    <property type="match status" value="1"/>
</dbReference>
<evidence type="ECO:0000256" key="4">
    <source>
        <dbReference type="ARBA" id="ARBA00022553"/>
    </source>
</evidence>
<keyword evidence="6" id="KW-0547">Nucleotide-binding</keyword>
<gene>
    <name evidence="11" type="ORF">DN603_20405</name>
</gene>
<comment type="caution">
    <text evidence="11">The sequence shown here is derived from an EMBL/GenBank/DDBJ whole genome shotgun (WGS) entry which is preliminary data.</text>
</comment>